<sequence>MFRLPRSPFAFRAIPFYSTRISSNVASMESNLPSNALTLFSIVLTLFSIVLTLFSISSPLQSGSGRSDQIVRLLYVNNLIETLFSPQLLNKEWKSMYVCINDV</sequence>
<gene>
    <name evidence="2" type="ORF">V8G54_034605</name>
</gene>
<reference evidence="2 3" key="1">
    <citation type="journal article" date="2023" name="Life. Sci Alliance">
        <title>Evolutionary insights into 3D genome organization and epigenetic landscape of Vigna mungo.</title>
        <authorList>
            <person name="Junaid A."/>
            <person name="Singh B."/>
            <person name="Bhatia S."/>
        </authorList>
    </citation>
    <scope>NUCLEOTIDE SEQUENCE [LARGE SCALE GENOMIC DNA]</scope>
    <source>
        <strain evidence="2">Urdbean</strain>
    </source>
</reference>
<evidence type="ECO:0000313" key="2">
    <source>
        <dbReference type="EMBL" id="WVY95517.1"/>
    </source>
</evidence>
<name>A0AAQ3RJW0_VIGMU</name>
<evidence type="ECO:0000313" key="3">
    <source>
        <dbReference type="Proteomes" id="UP001374535"/>
    </source>
</evidence>
<dbReference type="Proteomes" id="UP001374535">
    <property type="component" value="Chromosome 10"/>
</dbReference>
<proteinExistence type="predicted"/>
<keyword evidence="1" id="KW-0812">Transmembrane</keyword>
<accession>A0AAQ3RJW0</accession>
<evidence type="ECO:0000256" key="1">
    <source>
        <dbReference type="SAM" id="Phobius"/>
    </source>
</evidence>
<keyword evidence="1" id="KW-0472">Membrane</keyword>
<dbReference type="AlphaFoldDB" id="A0AAQ3RJW0"/>
<keyword evidence="1" id="KW-1133">Transmembrane helix</keyword>
<organism evidence="2 3">
    <name type="scientific">Vigna mungo</name>
    <name type="common">Black gram</name>
    <name type="synonym">Phaseolus mungo</name>
    <dbReference type="NCBI Taxonomy" id="3915"/>
    <lineage>
        <taxon>Eukaryota</taxon>
        <taxon>Viridiplantae</taxon>
        <taxon>Streptophyta</taxon>
        <taxon>Embryophyta</taxon>
        <taxon>Tracheophyta</taxon>
        <taxon>Spermatophyta</taxon>
        <taxon>Magnoliopsida</taxon>
        <taxon>eudicotyledons</taxon>
        <taxon>Gunneridae</taxon>
        <taxon>Pentapetalae</taxon>
        <taxon>rosids</taxon>
        <taxon>fabids</taxon>
        <taxon>Fabales</taxon>
        <taxon>Fabaceae</taxon>
        <taxon>Papilionoideae</taxon>
        <taxon>50 kb inversion clade</taxon>
        <taxon>NPAAA clade</taxon>
        <taxon>indigoferoid/millettioid clade</taxon>
        <taxon>Phaseoleae</taxon>
        <taxon>Vigna</taxon>
    </lineage>
</organism>
<dbReference type="EMBL" id="CP144691">
    <property type="protein sequence ID" value="WVY95517.1"/>
    <property type="molecule type" value="Genomic_DNA"/>
</dbReference>
<feature type="transmembrane region" description="Helical" evidence="1">
    <location>
        <begin position="36"/>
        <end position="56"/>
    </location>
</feature>
<keyword evidence="3" id="KW-1185">Reference proteome</keyword>
<protein>
    <submittedName>
        <fullName evidence="2">Uncharacterized protein</fullName>
    </submittedName>
</protein>